<accession>A0ABR9ZUK6</accession>
<gene>
    <name evidence="3" type="ORF">ISU02_09015</name>
</gene>
<evidence type="ECO:0000256" key="2">
    <source>
        <dbReference type="ARBA" id="ARBA00023239"/>
    </source>
</evidence>
<organism evidence="3 4">
    <name type="scientific">Fusibacter ferrireducens</name>
    <dbReference type="NCBI Taxonomy" id="2785058"/>
    <lineage>
        <taxon>Bacteria</taxon>
        <taxon>Bacillati</taxon>
        <taxon>Bacillota</taxon>
        <taxon>Clostridia</taxon>
        <taxon>Eubacteriales</taxon>
        <taxon>Eubacteriales Family XII. Incertae Sedis</taxon>
        <taxon>Fusibacter</taxon>
    </lineage>
</organism>
<dbReference type="CDD" id="cd03416">
    <property type="entry name" value="CbiX_SirB_N"/>
    <property type="match status" value="1"/>
</dbReference>
<dbReference type="PANTHER" id="PTHR33542:SF3">
    <property type="entry name" value="SIROHYDROCHLORIN FERROCHELATASE, CHLOROPLASTIC"/>
    <property type="match status" value="1"/>
</dbReference>
<sequence length="120" mass="13981">MRKDAVLIIAHGSKVKETDDIMKKYQQELVLKMPETQIEYCYLQLMEPSIESIVKSLYESGVRNIKAFPFFIFNGNHIKEDIPEVLDAIRAEYPELNITFLENIGYDEKVLDLIIERVSL</sequence>
<reference evidence="3 4" key="1">
    <citation type="submission" date="2020-11" db="EMBL/GenBank/DDBJ databases">
        <title>Fusibacter basophilias sp. nov.</title>
        <authorList>
            <person name="Qiu D."/>
        </authorList>
    </citation>
    <scope>NUCLEOTIDE SEQUENCE [LARGE SCALE GENOMIC DNA]</scope>
    <source>
        <strain evidence="3 4">Q10-2</strain>
    </source>
</reference>
<dbReference type="EMBL" id="JADKNH010000005">
    <property type="protein sequence ID" value="MBF4693259.1"/>
    <property type="molecule type" value="Genomic_DNA"/>
</dbReference>
<dbReference type="SUPFAM" id="SSF53800">
    <property type="entry name" value="Chelatase"/>
    <property type="match status" value="1"/>
</dbReference>
<dbReference type="Pfam" id="PF01903">
    <property type="entry name" value="CbiX"/>
    <property type="match status" value="1"/>
</dbReference>
<dbReference type="InterPro" id="IPR050963">
    <property type="entry name" value="Sirohydro_Cobaltochel/CbiX"/>
</dbReference>
<evidence type="ECO:0000313" key="4">
    <source>
        <dbReference type="Proteomes" id="UP000614200"/>
    </source>
</evidence>
<keyword evidence="1" id="KW-0479">Metal-binding</keyword>
<proteinExistence type="predicted"/>
<dbReference type="PANTHER" id="PTHR33542">
    <property type="entry name" value="SIROHYDROCHLORIN FERROCHELATASE, CHLOROPLASTIC"/>
    <property type="match status" value="1"/>
</dbReference>
<protein>
    <submittedName>
        <fullName evidence="3">CbiX/SirB N-terminal domain-containing protein</fullName>
    </submittedName>
</protein>
<dbReference type="InterPro" id="IPR002762">
    <property type="entry name" value="CbiX-like"/>
</dbReference>
<comment type="caution">
    <text evidence="3">The sequence shown here is derived from an EMBL/GenBank/DDBJ whole genome shotgun (WGS) entry which is preliminary data.</text>
</comment>
<evidence type="ECO:0000256" key="1">
    <source>
        <dbReference type="ARBA" id="ARBA00022723"/>
    </source>
</evidence>
<name>A0ABR9ZUK6_9FIRM</name>
<dbReference type="Proteomes" id="UP000614200">
    <property type="component" value="Unassembled WGS sequence"/>
</dbReference>
<dbReference type="Gene3D" id="3.40.50.1400">
    <property type="match status" value="1"/>
</dbReference>
<dbReference type="RefSeq" id="WP_194701504.1">
    <property type="nucleotide sequence ID" value="NZ_JADKNH010000005.1"/>
</dbReference>
<keyword evidence="4" id="KW-1185">Reference proteome</keyword>
<evidence type="ECO:0000313" key="3">
    <source>
        <dbReference type="EMBL" id="MBF4693259.1"/>
    </source>
</evidence>
<keyword evidence="2" id="KW-0456">Lyase</keyword>